<dbReference type="PROSITE" id="PS51746">
    <property type="entry name" value="PPM_2"/>
    <property type="match status" value="1"/>
</dbReference>
<evidence type="ECO:0000256" key="7">
    <source>
        <dbReference type="ARBA" id="ARBA00022842"/>
    </source>
</evidence>
<feature type="compositionally biased region" description="Basic residues" evidence="12">
    <location>
        <begin position="23"/>
        <end position="34"/>
    </location>
</feature>
<evidence type="ECO:0000256" key="4">
    <source>
        <dbReference type="ARBA" id="ARBA00013081"/>
    </source>
</evidence>
<feature type="domain" description="PPM-type phosphatase" evidence="13">
    <location>
        <begin position="64"/>
        <end position="369"/>
    </location>
</feature>
<comment type="similarity">
    <text evidence="3">Belongs to the PP2C family.</text>
</comment>
<dbReference type="PANTHER" id="PTHR47992">
    <property type="entry name" value="PROTEIN PHOSPHATASE"/>
    <property type="match status" value="1"/>
</dbReference>
<feature type="compositionally biased region" description="Polar residues" evidence="12">
    <location>
        <begin position="1"/>
        <end position="10"/>
    </location>
</feature>
<comment type="cofactor">
    <cofactor evidence="1">
        <name>Mn(2+)</name>
        <dbReference type="ChEBI" id="CHEBI:29035"/>
    </cofactor>
</comment>
<dbReference type="GO" id="GO:0004722">
    <property type="term" value="F:protein serine/threonine phosphatase activity"/>
    <property type="evidence" value="ECO:0007669"/>
    <property type="project" value="UniProtKB-EC"/>
</dbReference>
<dbReference type="InterPro" id="IPR036457">
    <property type="entry name" value="PPM-type-like_dom_sf"/>
</dbReference>
<dbReference type="Pfam" id="PF00481">
    <property type="entry name" value="PP2C"/>
    <property type="match status" value="1"/>
</dbReference>
<comment type="catalytic activity">
    <reaction evidence="11">
        <text>O-phospho-L-threonyl-[protein] + H2O = L-threonyl-[protein] + phosphate</text>
        <dbReference type="Rhea" id="RHEA:47004"/>
        <dbReference type="Rhea" id="RHEA-COMP:11060"/>
        <dbReference type="Rhea" id="RHEA-COMP:11605"/>
        <dbReference type="ChEBI" id="CHEBI:15377"/>
        <dbReference type="ChEBI" id="CHEBI:30013"/>
        <dbReference type="ChEBI" id="CHEBI:43474"/>
        <dbReference type="ChEBI" id="CHEBI:61977"/>
        <dbReference type="EC" id="3.1.3.16"/>
    </reaction>
</comment>
<dbReference type="InterPro" id="IPR001932">
    <property type="entry name" value="PPM-type_phosphatase-like_dom"/>
</dbReference>
<dbReference type="SMART" id="SM00332">
    <property type="entry name" value="PP2Cc"/>
    <property type="match status" value="1"/>
</dbReference>
<protein>
    <recommendedName>
        <fullName evidence="4">protein-serine/threonine phosphatase</fullName>
        <ecNumber evidence="4">3.1.3.16</ecNumber>
    </recommendedName>
</protein>
<evidence type="ECO:0000256" key="10">
    <source>
        <dbReference type="ARBA" id="ARBA00047761"/>
    </source>
</evidence>
<comment type="cofactor">
    <cofactor evidence="2">
        <name>Mg(2+)</name>
        <dbReference type="ChEBI" id="CHEBI:18420"/>
    </cofactor>
</comment>
<evidence type="ECO:0000259" key="13">
    <source>
        <dbReference type="PROSITE" id="PS51746"/>
    </source>
</evidence>
<evidence type="ECO:0000256" key="5">
    <source>
        <dbReference type="ARBA" id="ARBA00022723"/>
    </source>
</evidence>
<dbReference type="AlphaFoldDB" id="A0A6L2MBP8"/>
<comment type="caution">
    <text evidence="14">The sequence shown here is derived from an EMBL/GenBank/DDBJ whole genome shotgun (WGS) entry which is preliminary data.</text>
</comment>
<evidence type="ECO:0000256" key="6">
    <source>
        <dbReference type="ARBA" id="ARBA00022801"/>
    </source>
</evidence>
<evidence type="ECO:0000256" key="2">
    <source>
        <dbReference type="ARBA" id="ARBA00001946"/>
    </source>
</evidence>
<dbReference type="EC" id="3.1.3.16" evidence="4"/>
<keyword evidence="7" id="KW-0460">Magnesium</keyword>
<feature type="compositionally biased region" description="Low complexity" evidence="12">
    <location>
        <begin position="11"/>
        <end position="21"/>
    </location>
</feature>
<feature type="region of interest" description="Disordered" evidence="12">
    <location>
        <begin position="423"/>
        <end position="443"/>
    </location>
</feature>
<evidence type="ECO:0000256" key="9">
    <source>
        <dbReference type="ARBA" id="ARBA00023211"/>
    </source>
</evidence>
<organism evidence="14">
    <name type="scientific">Tanacetum cinerariifolium</name>
    <name type="common">Dalmatian daisy</name>
    <name type="synonym">Chrysanthemum cinerariifolium</name>
    <dbReference type="NCBI Taxonomy" id="118510"/>
    <lineage>
        <taxon>Eukaryota</taxon>
        <taxon>Viridiplantae</taxon>
        <taxon>Streptophyta</taxon>
        <taxon>Embryophyta</taxon>
        <taxon>Tracheophyta</taxon>
        <taxon>Spermatophyta</taxon>
        <taxon>Magnoliopsida</taxon>
        <taxon>eudicotyledons</taxon>
        <taxon>Gunneridae</taxon>
        <taxon>Pentapetalae</taxon>
        <taxon>asterids</taxon>
        <taxon>campanulids</taxon>
        <taxon>Asterales</taxon>
        <taxon>Asteraceae</taxon>
        <taxon>Asteroideae</taxon>
        <taxon>Anthemideae</taxon>
        <taxon>Anthemidinae</taxon>
        <taxon>Tanacetum</taxon>
    </lineage>
</organism>
<feature type="region of interest" description="Disordered" evidence="12">
    <location>
        <begin position="1"/>
        <end position="44"/>
    </location>
</feature>
<dbReference type="InterPro" id="IPR015655">
    <property type="entry name" value="PP2C"/>
</dbReference>
<evidence type="ECO:0000313" key="14">
    <source>
        <dbReference type="EMBL" id="GEU70929.1"/>
    </source>
</evidence>
<evidence type="ECO:0000256" key="11">
    <source>
        <dbReference type="ARBA" id="ARBA00048336"/>
    </source>
</evidence>
<dbReference type="FunFam" id="3.60.40.10:FF:000024">
    <property type="entry name" value="probable protein phosphatase 2C 33"/>
    <property type="match status" value="1"/>
</dbReference>
<evidence type="ECO:0000256" key="8">
    <source>
        <dbReference type="ARBA" id="ARBA00022912"/>
    </source>
</evidence>
<keyword evidence="8" id="KW-0904">Protein phosphatase</keyword>
<sequence>MGSCFSAESRSTLPSSPTTPLGIKKRKNSKKRPPGLRSSSFDHRKEEQLHRIAGRMFLNGSSDVASLFTQQGKKGTNQDAMIVWENFGSRTDTVFCGVFDGHGPLGHMVAKRVRDSLPLKLSAHWEVNLKGSTDVLRQILNSEEASDDAINFEETDKNPEIFQTLKESFLKAYKVMDRELSMYANVDCFCSGTTAVTLIKQGQHLIIGNIGDSRAVLCTRDKDNSLVAVQLTVDLKPNLPAEAERIKRCKGRVFALRDEPEVHRVWLPNNDSPGLAMARAFGDFCLKDFGLISVPEVSYRRLTEKDEFVVLATDGIWDVLSNEEVIEIVVSAESHSRAAQAVVESAVRAWRHKYPTSKVDDCAVVCLFLGLDASMTSAAQGKDVEEEDESSSSMYNMEAGKDWSALEGVSRLNTLLTLPRFPEEEENVQPGKGKDCKERSPSTSEIKQARSVWANTAVTDEILASLTDLIAQMMREEMEKLRDEMRANALWCAIMQRFGISFDDPLTELKNCKFETSVEDYQNAYDKLLSRVDISEDHAISFYMADHFSLKCLLDQRITTHAQMKWIPKLMGFDYEIFYKRGVENMVADALSRKYKGPTPMLPGQLPALSTKGLMIEEPFAVLDRRMGKREVQWPVPSTITVGSFIGTEPSTPVLHNYTLVSWVYHLFRSLVVVGENIEAIENVIEDKAHFFTKVVDNGLSALTMFTKHLMSEQREMIVEVRSVWMVELVPVEVRSREVETHLGLMVEPFGNRLEGIVVDRKEMRDGDSQSNMLGH</sequence>
<accession>A0A6L2MBP8</accession>
<dbReference type="GO" id="GO:0046872">
    <property type="term" value="F:metal ion binding"/>
    <property type="evidence" value="ECO:0007669"/>
    <property type="project" value="UniProtKB-KW"/>
</dbReference>
<keyword evidence="5" id="KW-0479">Metal-binding</keyword>
<gene>
    <name evidence="14" type="ORF">Tci_042907</name>
</gene>
<keyword evidence="6" id="KW-0378">Hydrolase</keyword>
<proteinExistence type="inferred from homology"/>
<comment type="catalytic activity">
    <reaction evidence="10">
        <text>O-phospho-L-seryl-[protein] + H2O = L-seryl-[protein] + phosphate</text>
        <dbReference type="Rhea" id="RHEA:20629"/>
        <dbReference type="Rhea" id="RHEA-COMP:9863"/>
        <dbReference type="Rhea" id="RHEA-COMP:11604"/>
        <dbReference type="ChEBI" id="CHEBI:15377"/>
        <dbReference type="ChEBI" id="CHEBI:29999"/>
        <dbReference type="ChEBI" id="CHEBI:43474"/>
        <dbReference type="ChEBI" id="CHEBI:83421"/>
        <dbReference type="EC" id="3.1.3.16"/>
    </reaction>
</comment>
<evidence type="ECO:0000256" key="3">
    <source>
        <dbReference type="ARBA" id="ARBA00006702"/>
    </source>
</evidence>
<dbReference type="EMBL" id="BKCJ010006208">
    <property type="protein sequence ID" value="GEU70929.1"/>
    <property type="molecule type" value="Genomic_DNA"/>
</dbReference>
<dbReference type="SUPFAM" id="SSF81606">
    <property type="entry name" value="PP2C-like"/>
    <property type="match status" value="1"/>
</dbReference>
<keyword evidence="9" id="KW-0464">Manganese</keyword>
<dbReference type="Gene3D" id="3.60.40.10">
    <property type="entry name" value="PPM-type phosphatase domain"/>
    <property type="match status" value="1"/>
</dbReference>
<reference evidence="14" key="1">
    <citation type="journal article" date="2019" name="Sci. Rep.">
        <title>Draft genome of Tanacetum cinerariifolium, the natural source of mosquito coil.</title>
        <authorList>
            <person name="Yamashiro T."/>
            <person name="Shiraishi A."/>
            <person name="Satake H."/>
            <person name="Nakayama K."/>
        </authorList>
    </citation>
    <scope>NUCLEOTIDE SEQUENCE</scope>
</reference>
<name>A0A6L2MBP8_TANCI</name>
<dbReference type="CDD" id="cd00143">
    <property type="entry name" value="PP2Cc"/>
    <property type="match status" value="1"/>
</dbReference>
<evidence type="ECO:0000256" key="12">
    <source>
        <dbReference type="SAM" id="MobiDB-lite"/>
    </source>
</evidence>
<evidence type="ECO:0000256" key="1">
    <source>
        <dbReference type="ARBA" id="ARBA00001936"/>
    </source>
</evidence>